<protein>
    <submittedName>
        <fullName evidence="1">Methyl-accepting chemotaxis protein WspA</fullName>
    </submittedName>
</protein>
<reference evidence="2" key="1">
    <citation type="submission" date="2016-10" db="EMBL/GenBank/DDBJ databases">
        <authorList>
            <person name="Varghese N."/>
            <person name="Submissions S."/>
        </authorList>
    </citation>
    <scope>NUCLEOTIDE SEQUENCE [LARGE SCALE GENOMIC DNA]</scope>
    <source>
        <strain evidence="2">CGMCC 1.11014</strain>
    </source>
</reference>
<dbReference type="STRING" id="1035707.SAMN05216552_106519"/>
<organism evidence="1 2">
    <name type="scientific">Pseudoduganella namucuonensis</name>
    <dbReference type="NCBI Taxonomy" id="1035707"/>
    <lineage>
        <taxon>Bacteria</taxon>
        <taxon>Pseudomonadati</taxon>
        <taxon>Pseudomonadota</taxon>
        <taxon>Betaproteobacteria</taxon>
        <taxon>Burkholderiales</taxon>
        <taxon>Oxalobacteraceae</taxon>
        <taxon>Telluria group</taxon>
        <taxon>Pseudoduganella</taxon>
    </lineage>
</organism>
<dbReference type="EMBL" id="FPBO01000065">
    <property type="protein sequence ID" value="SFV17493.1"/>
    <property type="molecule type" value="Genomic_DNA"/>
</dbReference>
<accession>A0A1I7M6D0</accession>
<evidence type="ECO:0000313" key="2">
    <source>
        <dbReference type="Proteomes" id="UP000199391"/>
    </source>
</evidence>
<gene>
    <name evidence="1" type="ORF">SAMN05216552_106519</name>
</gene>
<name>A0A1I7M6D0_9BURK</name>
<sequence length="52" mass="5517">MGAQQITETMMQLNDATQQTVESLKATSEAVRQLQYAAGDLQASVASFAVLA</sequence>
<evidence type="ECO:0000313" key="1">
    <source>
        <dbReference type="EMBL" id="SFV17493.1"/>
    </source>
</evidence>
<dbReference type="AlphaFoldDB" id="A0A1I7M6D0"/>
<dbReference type="Proteomes" id="UP000199391">
    <property type="component" value="Unassembled WGS sequence"/>
</dbReference>
<proteinExistence type="predicted"/>
<keyword evidence="2" id="KW-1185">Reference proteome</keyword>